<sequence length="51" mass="5914">MAKKKIFPSFGETIKTTNTNPKTYRGSTVHHRQRRALCQVIRVCLASIDFY</sequence>
<protein>
    <submittedName>
        <fullName evidence="1">Uncharacterized protein</fullName>
    </submittedName>
</protein>
<evidence type="ECO:0000313" key="1">
    <source>
        <dbReference type="EMBL" id="KAF1982095.1"/>
    </source>
</evidence>
<name>A0A6G1GMD6_9PEZI</name>
<dbReference type="AlphaFoldDB" id="A0A6G1GMD6"/>
<evidence type="ECO:0000313" key="2">
    <source>
        <dbReference type="Proteomes" id="UP000800041"/>
    </source>
</evidence>
<dbReference type="EMBL" id="ML977188">
    <property type="protein sequence ID" value="KAF1982095.1"/>
    <property type="molecule type" value="Genomic_DNA"/>
</dbReference>
<accession>A0A6G1GMD6</accession>
<keyword evidence="2" id="KW-1185">Reference proteome</keyword>
<dbReference type="Proteomes" id="UP000800041">
    <property type="component" value="Unassembled WGS sequence"/>
</dbReference>
<gene>
    <name evidence="1" type="ORF">K402DRAFT_397825</name>
</gene>
<proteinExistence type="predicted"/>
<reference evidence="1" key="1">
    <citation type="journal article" date="2020" name="Stud. Mycol.">
        <title>101 Dothideomycetes genomes: a test case for predicting lifestyles and emergence of pathogens.</title>
        <authorList>
            <person name="Haridas S."/>
            <person name="Albert R."/>
            <person name="Binder M."/>
            <person name="Bloem J."/>
            <person name="Labutti K."/>
            <person name="Salamov A."/>
            <person name="Andreopoulos B."/>
            <person name="Baker S."/>
            <person name="Barry K."/>
            <person name="Bills G."/>
            <person name="Bluhm B."/>
            <person name="Cannon C."/>
            <person name="Castanera R."/>
            <person name="Culley D."/>
            <person name="Daum C."/>
            <person name="Ezra D."/>
            <person name="Gonzalez J."/>
            <person name="Henrissat B."/>
            <person name="Kuo A."/>
            <person name="Liang C."/>
            <person name="Lipzen A."/>
            <person name="Lutzoni F."/>
            <person name="Magnuson J."/>
            <person name="Mondo S."/>
            <person name="Nolan M."/>
            <person name="Ohm R."/>
            <person name="Pangilinan J."/>
            <person name="Park H.-J."/>
            <person name="Ramirez L."/>
            <person name="Alfaro M."/>
            <person name="Sun H."/>
            <person name="Tritt A."/>
            <person name="Yoshinaga Y."/>
            <person name="Zwiers L.-H."/>
            <person name="Turgeon B."/>
            <person name="Goodwin S."/>
            <person name="Spatafora J."/>
            <person name="Crous P."/>
            <person name="Grigoriev I."/>
        </authorList>
    </citation>
    <scope>NUCLEOTIDE SEQUENCE</scope>
    <source>
        <strain evidence="1">CBS 113979</strain>
    </source>
</reference>
<feature type="non-terminal residue" evidence="1">
    <location>
        <position position="51"/>
    </location>
</feature>
<organism evidence="1 2">
    <name type="scientific">Aulographum hederae CBS 113979</name>
    <dbReference type="NCBI Taxonomy" id="1176131"/>
    <lineage>
        <taxon>Eukaryota</taxon>
        <taxon>Fungi</taxon>
        <taxon>Dikarya</taxon>
        <taxon>Ascomycota</taxon>
        <taxon>Pezizomycotina</taxon>
        <taxon>Dothideomycetes</taxon>
        <taxon>Pleosporomycetidae</taxon>
        <taxon>Aulographales</taxon>
        <taxon>Aulographaceae</taxon>
    </lineage>
</organism>